<dbReference type="RefSeq" id="WP_065843686.1">
    <property type="nucleotide sequence ID" value="NZ_AABUZP020000024.1"/>
</dbReference>
<keyword evidence="1" id="KW-1133">Transmembrane helix</keyword>
<gene>
    <name evidence="3" type="ORF">AAH17_04125</name>
    <name evidence="4" type="ORF">AAH24_03585</name>
    <name evidence="2" type="ORF">BVH53_01780</name>
</gene>
<dbReference type="Proteomes" id="UP000557842">
    <property type="component" value="Unassembled WGS sequence"/>
</dbReference>
<dbReference type="EMBL" id="AACCXM010000002">
    <property type="protein sequence ID" value="EAK0468452.1"/>
    <property type="molecule type" value="Genomic_DNA"/>
</dbReference>
<dbReference type="InterPro" id="IPR013417">
    <property type="entry name" value="CHP02588"/>
</dbReference>
<sequence>MGYFTIYHIIALVIIFILFLAFLFLSIKEKKVSVVLSMVLLNIFVMTSVSILAMLIIDEYTKIARIIQLDQNRVLINESIVFTGTIQNTGSHTITNCKFNIRLVNSPVEKGKLDPTIFQTRGFFEIFKRKDTQSSTQNASFTIGHGLKAGETRAFSVSMNYPAHFRSPSVYHTLSCH</sequence>
<evidence type="ECO:0000313" key="5">
    <source>
        <dbReference type="Proteomes" id="UP000557842"/>
    </source>
</evidence>
<evidence type="ECO:0000313" key="2">
    <source>
        <dbReference type="EMBL" id="EAI5407439.1"/>
    </source>
</evidence>
<protein>
    <submittedName>
        <fullName evidence="4">DUF2393 domain-containing protein</fullName>
    </submittedName>
</protein>
<reference evidence="4 5" key="1">
    <citation type="submission" date="2018-05" db="EMBL/GenBank/DDBJ databases">
        <authorList>
            <consortium name="PulseNet: The National Subtyping Network for Foodborne Disease Surveillance"/>
            <person name="Tarr C.L."/>
            <person name="Trees E."/>
            <person name="Katz L.S."/>
            <person name="Carleton-Romer H.A."/>
            <person name="Stroika S."/>
            <person name="Kucerova Z."/>
            <person name="Roache K.F."/>
            <person name="Sabol A.L."/>
            <person name="Besser J."/>
            <person name="Gerner-Smidt P."/>
        </authorList>
    </citation>
    <scope>NUCLEOTIDE SEQUENCE</scope>
    <source>
        <strain evidence="3">2014D-0197</strain>
        <strain evidence="2 5">2016D-0221</strain>
        <strain evidence="4">D4313</strain>
    </source>
</reference>
<dbReference type="EMBL" id="AABQDW010000002">
    <property type="protein sequence ID" value="EAI5407439.1"/>
    <property type="molecule type" value="Genomic_DNA"/>
</dbReference>
<dbReference type="AlphaFoldDB" id="A0A5L4IY36"/>
<evidence type="ECO:0000256" key="1">
    <source>
        <dbReference type="SAM" id="Phobius"/>
    </source>
</evidence>
<dbReference type="EMBL" id="AACCXK010000005">
    <property type="protein sequence ID" value="EAK0452842.1"/>
    <property type="molecule type" value="Genomic_DNA"/>
</dbReference>
<evidence type="ECO:0000313" key="4">
    <source>
        <dbReference type="EMBL" id="EAK0468452.1"/>
    </source>
</evidence>
<name>A0A5L4IY36_CAMFE</name>
<feature type="transmembrane region" description="Helical" evidence="1">
    <location>
        <begin position="6"/>
        <end position="27"/>
    </location>
</feature>
<evidence type="ECO:0000313" key="3">
    <source>
        <dbReference type="EMBL" id="EAK0452842.1"/>
    </source>
</evidence>
<organism evidence="4">
    <name type="scientific">Campylobacter fetus</name>
    <dbReference type="NCBI Taxonomy" id="196"/>
    <lineage>
        <taxon>Bacteria</taxon>
        <taxon>Pseudomonadati</taxon>
        <taxon>Campylobacterota</taxon>
        <taxon>Epsilonproteobacteria</taxon>
        <taxon>Campylobacterales</taxon>
        <taxon>Campylobacteraceae</taxon>
        <taxon>Campylobacter</taxon>
    </lineage>
</organism>
<dbReference type="Pfam" id="PF09624">
    <property type="entry name" value="DUF2393"/>
    <property type="match status" value="1"/>
</dbReference>
<keyword evidence="1" id="KW-0812">Transmembrane</keyword>
<accession>A0A5L4IY36</accession>
<proteinExistence type="predicted"/>
<feature type="transmembrane region" description="Helical" evidence="1">
    <location>
        <begin position="34"/>
        <end position="57"/>
    </location>
</feature>
<comment type="caution">
    <text evidence="4">The sequence shown here is derived from an EMBL/GenBank/DDBJ whole genome shotgun (WGS) entry which is preliminary data.</text>
</comment>
<keyword evidence="1" id="KW-0472">Membrane</keyword>